<dbReference type="InterPro" id="IPR013320">
    <property type="entry name" value="ConA-like_dom_sf"/>
</dbReference>
<dbReference type="PROSITE" id="PS51234">
    <property type="entry name" value="TSP3"/>
    <property type="match status" value="3"/>
</dbReference>
<feature type="repeat" description="TSP type-3" evidence="11">
    <location>
        <begin position="591"/>
        <end position="626"/>
    </location>
</feature>
<keyword evidence="8" id="KW-1015">Disulfide bond</keyword>
<keyword evidence="3" id="KW-0732">Signal</keyword>
<feature type="repeat" description="TSP type-3" evidence="11">
    <location>
        <begin position="451"/>
        <end position="486"/>
    </location>
</feature>
<evidence type="ECO:0000256" key="1">
    <source>
        <dbReference type="ARBA" id="ARBA00009456"/>
    </source>
</evidence>
<evidence type="ECO:0000256" key="3">
    <source>
        <dbReference type="ARBA" id="ARBA00022729"/>
    </source>
</evidence>
<evidence type="ECO:0000256" key="6">
    <source>
        <dbReference type="ARBA" id="ARBA00022837"/>
    </source>
</evidence>
<evidence type="ECO:0000256" key="2">
    <source>
        <dbReference type="ARBA" id="ARBA00022536"/>
    </source>
</evidence>
<feature type="compositionally biased region" description="Acidic residues" evidence="12">
    <location>
        <begin position="550"/>
        <end position="567"/>
    </location>
</feature>
<dbReference type="Pfam" id="PF06534">
    <property type="entry name" value="RGM_C"/>
    <property type="match status" value="1"/>
</dbReference>
<dbReference type="SUPFAM" id="SSF58006">
    <property type="entry name" value="Assembly domain of cartilage oligomeric matrix protein"/>
    <property type="match status" value="1"/>
</dbReference>
<dbReference type="FunFam" id="4.10.1080.10:FF:000004">
    <property type="entry name" value="Cartilage oligomeric matrix protein"/>
    <property type="match status" value="1"/>
</dbReference>
<dbReference type="InterPro" id="IPR008859">
    <property type="entry name" value="Thrombospondin_C"/>
</dbReference>
<dbReference type="GO" id="GO:0007155">
    <property type="term" value="P:cell adhesion"/>
    <property type="evidence" value="ECO:0007669"/>
    <property type="project" value="UniProtKB-KW"/>
</dbReference>
<evidence type="ECO:0000256" key="5">
    <source>
        <dbReference type="ARBA" id="ARBA00022813"/>
    </source>
</evidence>
<dbReference type="FunFam" id="2.10.25.10:FF:000027">
    <property type="entry name" value="Thrombospondin 3"/>
    <property type="match status" value="1"/>
</dbReference>
<dbReference type="InterPro" id="IPR010536">
    <property type="entry name" value="RGM_N"/>
</dbReference>
<dbReference type="PANTHER" id="PTHR10199:SF89">
    <property type="entry name" value="THROMBOSPONDIN-3"/>
    <property type="match status" value="1"/>
</dbReference>
<dbReference type="FunFam" id="1.20.5.10:FF:000001">
    <property type="entry name" value="thrombospondin-3 isoform X2"/>
    <property type="match status" value="1"/>
</dbReference>
<feature type="region of interest" description="Disordered" evidence="12">
    <location>
        <begin position="918"/>
        <end position="942"/>
    </location>
</feature>
<evidence type="ECO:0000313" key="15">
    <source>
        <dbReference type="EMBL" id="ROL41376.1"/>
    </source>
</evidence>
<evidence type="ECO:0000256" key="8">
    <source>
        <dbReference type="ARBA" id="ARBA00023157"/>
    </source>
</evidence>
<dbReference type="SUPFAM" id="SSF103647">
    <property type="entry name" value="TSP type-3 repeat"/>
    <property type="match status" value="3"/>
</dbReference>
<feature type="domain" description="TSP C-terminal" evidence="14">
    <location>
        <begin position="630"/>
        <end position="844"/>
    </location>
</feature>
<dbReference type="Pfam" id="PF05735">
    <property type="entry name" value="TSP_C"/>
    <property type="match status" value="1"/>
</dbReference>
<reference evidence="15 16" key="1">
    <citation type="submission" date="2018-10" db="EMBL/GenBank/DDBJ databases">
        <title>Genome assembly for a Yunnan-Guizhou Plateau 3E fish, Anabarilius grahami (Regan), and its evolutionary and genetic applications.</title>
        <authorList>
            <person name="Jiang W."/>
        </authorList>
    </citation>
    <scope>NUCLEOTIDE SEQUENCE [LARGE SCALE GENOMIC DNA]</scope>
    <source>
        <strain evidence="15">AG-KIZ</strain>
        <tissue evidence="15">Muscle</tissue>
    </source>
</reference>
<dbReference type="FunFam" id="2.10.25.10:FF:000170">
    <property type="entry name" value="thrombospondin-3 isoform X1"/>
    <property type="match status" value="1"/>
</dbReference>
<dbReference type="Proteomes" id="UP000281406">
    <property type="component" value="Unassembled WGS sequence"/>
</dbReference>
<dbReference type="Gene3D" id="2.10.25.10">
    <property type="entry name" value="Laminin"/>
    <property type="match status" value="4"/>
</dbReference>
<dbReference type="InterPro" id="IPR049883">
    <property type="entry name" value="NOTCH1_EGF-like"/>
</dbReference>
<comment type="caution">
    <text evidence="15">The sequence shown here is derived from an EMBL/GenBank/DDBJ whole genome shotgun (WGS) entry which is preliminary data.</text>
</comment>
<evidence type="ECO:0000259" key="14">
    <source>
        <dbReference type="PROSITE" id="PS51236"/>
    </source>
</evidence>
<dbReference type="InterPro" id="IPR018097">
    <property type="entry name" value="EGF_Ca-bd_CS"/>
</dbReference>
<evidence type="ECO:0000256" key="7">
    <source>
        <dbReference type="ARBA" id="ARBA00022889"/>
    </source>
</evidence>
<feature type="repeat" description="TSP type-3" evidence="11">
    <location>
        <begin position="392"/>
        <end position="427"/>
    </location>
</feature>
<dbReference type="OrthoDB" id="14563at2759"/>
<dbReference type="Pfam" id="PF02412">
    <property type="entry name" value="TSP_3"/>
    <property type="match status" value="6"/>
</dbReference>
<feature type="region of interest" description="Disordered" evidence="12">
    <location>
        <begin position="477"/>
        <end position="600"/>
    </location>
</feature>
<dbReference type="InterPro" id="IPR028974">
    <property type="entry name" value="TSP_type-3_rpt"/>
</dbReference>
<sequence>MFVRSTESAQKQDVPVIDVLSLEDVKQTVAAVEKVSLALKTLSDVYVLSSFRLPPKLGGVLLGLYNKQDNKKYLEVAIMSKINKVESLKLALGGTVAQAGALTDCPFQGDASSYNIVNGEVNSILGDHTKALIGQLIIFNQILGELREDIREQVKEMSLVRNAILECQMCGFHEPRSRCQPNPCFKGVACMETFDFPGYSCGPCPEGMTGNGTHCKDIDECAEAQPCYTPSACVNTAKGFTCESCPPGLWGPPLSGVGVEYAKRHRQECSDIDECLDLANACTPNSICINTIGSYRCGQCKVGYVGNQTAGCSPRNSCASLSFNPCDTNAHCIIQRNGDVTCACNVGWAGNGHTCGKDTDIDGYPDRSLPCMDNDKHCKQDNCVFTPNSGQEDADNDGIGDQCDEDADGDGIKNVEDNCRLVSNKDQQNSDTDSFGDACDNCPTVPNIDQKDTDNNGEGDACDEDIDGDGIQNVLDNCPKVPNPMQTDRDRDGVGDACDSCPEISNPMQTDVDNDLVGDVCDTNQDTDGDGHQDTRDNCPDIPNSSQLDSDNDGIGDDCDEDDDNDGIPDNYAINGMGPDNCRLISNPNQKDSDSNGVGDVCENDFDNDAVLDFIDVCPESAEVTLTDFRAYQTVILDPEGDAQIDPNWVVLNQGMEIVQTMNSDPGLAVGYTAFNGVDFEGTFHVNTVTDDDYAGFIFGYQDSSSFYVVMWKQTEQTYWQSVPFRAMAEPSLQLKAVKSRTGPGEFLRNALWHTGDTDGEVKLLWKDPRNVGWQDKTSYRWQLSHRPQVGYIRVKLYEGTEMVADSNVLIDTSMRGGRLGVFCFSQENIIWSNLRYRCNDPLKASVGPLHSCVRGAKQPGQMRDLPASVSLRWRRLNERREKTFILRFACLCVVAEPYNVRAAGDLRVSLVRDGDAGVTPHMSPSHERVSDRSDGQRSQRRSTGESSLILFVIGFVSPMWLFYIVRFSTCADTCEQAVLPVSVWMGMAASAVRGNHSHTTWKHIVIIVTTVLLFSAPSVCAQCRILRCNSDFVAATLEMGVIGSGGKDGANAGYCSALRSYALCTQRTARACRGDLAYHSAVQGIEDLLIQHRCPKTGPTAQPRPLPQAPLSGDGCFYEKGFMQREGRAPEYLHCGVFGDPHIRTFNDEFQTCTVQGAWPLIDNQYMYVQATSTPTRGSSYTTILTKITVILKNWRECAELQIYQAELDNVPPAFVDGSVSSGDRRGHQSLRIHSHDPGRHAEIWATHIGTTLVVRQVGQSLSLSVRSPRAIVESYTPEQDLQLCVWGCPVSQRLEMPHAHPSSPAYSHCSSLLPVRDVYFQACLFDLQVTGDLNSSASAVAALEDARAMISDLDRVHLLTDRAGTNLPSLSVVLAFSVLTETLRHTISGPV</sequence>
<gene>
    <name evidence="15" type="ORF">DPX16_6774</name>
</gene>
<dbReference type="EMBL" id="RJVU01051648">
    <property type="protein sequence ID" value="ROL41376.1"/>
    <property type="molecule type" value="Genomic_DNA"/>
</dbReference>
<protein>
    <submittedName>
        <fullName evidence="15">Thrombospondin-3a</fullName>
    </submittedName>
</protein>
<feature type="region of interest" description="Disordered" evidence="12">
    <location>
        <begin position="446"/>
        <end position="465"/>
    </location>
</feature>
<dbReference type="GO" id="GO:0005509">
    <property type="term" value="F:calcium ion binding"/>
    <property type="evidence" value="ECO:0007669"/>
    <property type="project" value="UniProtKB-UniRule"/>
</dbReference>
<evidence type="ECO:0000256" key="4">
    <source>
        <dbReference type="ARBA" id="ARBA00022737"/>
    </source>
</evidence>
<keyword evidence="2 10" id="KW-0245">EGF-like domain</keyword>
<keyword evidence="5" id="KW-0068">Autocatalytic cleavage</keyword>
<dbReference type="FunFam" id="4.10.1080.10:FF:000001">
    <property type="entry name" value="Thrombospondin 3"/>
    <property type="match status" value="1"/>
</dbReference>
<evidence type="ECO:0000313" key="16">
    <source>
        <dbReference type="Proteomes" id="UP000281406"/>
    </source>
</evidence>
<feature type="domain" description="EGF-like" evidence="13">
    <location>
        <begin position="271"/>
        <end position="313"/>
    </location>
</feature>
<evidence type="ECO:0000259" key="13">
    <source>
        <dbReference type="PROSITE" id="PS50026"/>
    </source>
</evidence>
<organism evidence="15 16">
    <name type="scientific">Anabarilius grahami</name>
    <name type="common">Kanglang fish</name>
    <name type="synonym">Barilius grahami</name>
    <dbReference type="NCBI Taxonomy" id="495550"/>
    <lineage>
        <taxon>Eukaryota</taxon>
        <taxon>Metazoa</taxon>
        <taxon>Chordata</taxon>
        <taxon>Craniata</taxon>
        <taxon>Vertebrata</taxon>
        <taxon>Euteleostomi</taxon>
        <taxon>Actinopterygii</taxon>
        <taxon>Neopterygii</taxon>
        <taxon>Teleostei</taxon>
        <taxon>Ostariophysi</taxon>
        <taxon>Cypriniformes</taxon>
        <taxon>Xenocyprididae</taxon>
        <taxon>Xenocypridinae</taxon>
        <taxon>Xenocypridinae incertae sedis</taxon>
        <taxon>Anabarilius</taxon>
    </lineage>
</organism>
<dbReference type="PROSITE" id="PS51236">
    <property type="entry name" value="TSP_CTER"/>
    <property type="match status" value="1"/>
</dbReference>
<dbReference type="FunFam" id="2.10.25.10:FF:000232">
    <property type="entry name" value="thrombospondin-3 isoform X1"/>
    <property type="match status" value="1"/>
</dbReference>
<dbReference type="PANTHER" id="PTHR10199">
    <property type="entry name" value="THROMBOSPONDIN"/>
    <property type="match status" value="1"/>
</dbReference>
<dbReference type="SUPFAM" id="SSF49899">
    <property type="entry name" value="Concanavalin A-like lectins/glucanases"/>
    <property type="match status" value="1"/>
</dbReference>
<dbReference type="InterPro" id="IPR000742">
    <property type="entry name" value="EGF"/>
</dbReference>
<dbReference type="Gene3D" id="2.60.120.200">
    <property type="match status" value="1"/>
</dbReference>
<comment type="similarity">
    <text evidence="1">Belongs to the thrombospondin family.</text>
</comment>
<evidence type="ECO:0000256" key="11">
    <source>
        <dbReference type="PROSITE-ProRule" id="PRU00634"/>
    </source>
</evidence>
<dbReference type="InterPro" id="IPR024665">
    <property type="entry name" value="TSP/COMP_CC"/>
</dbReference>
<proteinExistence type="inferred from homology"/>
<dbReference type="SMART" id="SM00181">
    <property type="entry name" value="EGF"/>
    <property type="match status" value="4"/>
</dbReference>
<evidence type="ECO:0000256" key="12">
    <source>
        <dbReference type="SAM" id="MobiDB-lite"/>
    </source>
</evidence>
<feature type="domain" description="EGF-like" evidence="13">
    <location>
        <begin position="314"/>
        <end position="356"/>
    </location>
</feature>
<dbReference type="Pfam" id="PF11598">
    <property type="entry name" value="COMP"/>
    <property type="match status" value="1"/>
</dbReference>
<evidence type="ECO:0000256" key="10">
    <source>
        <dbReference type="PROSITE-ProRule" id="PRU00076"/>
    </source>
</evidence>
<dbReference type="FunFam" id="2.60.120.200:FF:000002">
    <property type="entry name" value="Thrombospondin 3"/>
    <property type="match status" value="1"/>
</dbReference>
<dbReference type="SUPFAM" id="SSF57196">
    <property type="entry name" value="EGF/Laminin"/>
    <property type="match status" value="2"/>
</dbReference>
<keyword evidence="4" id="KW-0677">Repeat</keyword>
<keyword evidence="16" id="KW-1185">Reference proteome</keyword>
<dbReference type="GO" id="GO:0005576">
    <property type="term" value="C:extracellular region"/>
    <property type="evidence" value="ECO:0007669"/>
    <property type="project" value="InterPro"/>
</dbReference>
<dbReference type="PROSITE" id="PS50026">
    <property type="entry name" value="EGF_3"/>
    <property type="match status" value="2"/>
</dbReference>
<feature type="compositionally biased region" description="Basic and acidic residues" evidence="12">
    <location>
        <begin position="925"/>
        <end position="938"/>
    </location>
</feature>
<keyword evidence="7" id="KW-0130">Cell adhesion</keyword>
<dbReference type="Pfam" id="PF06535">
    <property type="entry name" value="RGM_N"/>
    <property type="match status" value="1"/>
</dbReference>
<dbReference type="Gene3D" id="3.40.1000.10">
    <property type="entry name" value="Mog1/PsbP, alpha/beta/alpha sandwich"/>
    <property type="match status" value="1"/>
</dbReference>
<feature type="compositionally biased region" description="Acidic residues" evidence="12">
    <location>
        <begin position="455"/>
        <end position="465"/>
    </location>
</feature>
<keyword evidence="9" id="KW-0325">Glycoprotein</keyword>
<dbReference type="CDD" id="cd16079">
    <property type="entry name" value="TSP-3cc"/>
    <property type="match status" value="1"/>
</dbReference>
<dbReference type="InterPro" id="IPR046970">
    <property type="entry name" value="TSP/COMP_CC_sf"/>
</dbReference>
<dbReference type="CDD" id="cd00054">
    <property type="entry name" value="EGF_CA"/>
    <property type="match status" value="2"/>
</dbReference>
<dbReference type="InterPro" id="IPR009496">
    <property type="entry name" value="RGM_C"/>
</dbReference>
<dbReference type="InterPro" id="IPR003367">
    <property type="entry name" value="Thrombospondin_3-like_rpt"/>
</dbReference>
<name>A0A3N0Y594_ANAGA</name>
<dbReference type="Pfam" id="PF07645">
    <property type="entry name" value="EGF_CA"/>
    <property type="match status" value="2"/>
</dbReference>
<dbReference type="Gene3D" id="1.20.5.10">
    <property type="match status" value="1"/>
</dbReference>
<dbReference type="Gene3D" id="4.10.1080.10">
    <property type="entry name" value="TSP type-3 repeat"/>
    <property type="match status" value="2"/>
</dbReference>
<dbReference type="InterPro" id="IPR001881">
    <property type="entry name" value="EGF-like_Ca-bd_dom"/>
</dbReference>
<evidence type="ECO:0000256" key="9">
    <source>
        <dbReference type="ARBA" id="ARBA00023180"/>
    </source>
</evidence>
<accession>A0A3N0Y594</accession>
<dbReference type="InterPro" id="IPR017897">
    <property type="entry name" value="Thrombospondin_3_rpt"/>
</dbReference>
<comment type="caution">
    <text evidence="10">Lacks conserved residue(s) required for the propagation of feature annotation.</text>
</comment>
<dbReference type="InterPro" id="IPR028507">
    <property type="entry name" value="TSP3_CC"/>
</dbReference>
<feature type="compositionally biased region" description="Basic and acidic residues" evidence="12">
    <location>
        <begin position="529"/>
        <end position="539"/>
    </location>
</feature>
<dbReference type="SMART" id="SM00179">
    <property type="entry name" value="EGF_CA"/>
    <property type="match status" value="2"/>
</dbReference>
<keyword evidence="6 11" id="KW-0106">Calcium</keyword>
<dbReference type="PROSITE" id="PS01187">
    <property type="entry name" value="EGF_CA"/>
    <property type="match status" value="1"/>
</dbReference>
<dbReference type="PROSITE" id="PS01186">
    <property type="entry name" value="EGF_2"/>
    <property type="match status" value="1"/>
</dbReference>
<dbReference type="FunFam" id="2.10.25.10:FF:000025">
    <property type="entry name" value="Thrombospondin 3"/>
    <property type="match status" value="1"/>
</dbReference>
<dbReference type="GO" id="GO:0008201">
    <property type="term" value="F:heparin binding"/>
    <property type="evidence" value="ECO:0007669"/>
    <property type="project" value="InterPro"/>
</dbReference>